<organism evidence="1 2">
    <name type="scientific">Holotrichia oblita</name>
    <name type="common">Chafer beetle</name>
    <dbReference type="NCBI Taxonomy" id="644536"/>
    <lineage>
        <taxon>Eukaryota</taxon>
        <taxon>Metazoa</taxon>
        <taxon>Ecdysozoa</taxon>
        <taxon>Arthropoda</taxon>
        <taxon>Hexapoda</taxon>
        <taxon>Insecta</taxon>
        <taxon>Pterygota</taxon>
        <taxon>Neoptera</taxon>
        <taxon>Endopterygota</taxon>
        <taxon>Coleoptera</taxon>
        <taxon>Polyphaga</taxon>
        <taxon>Scarabaeiformia</taxon>
        <taxon>Scarabaeidae</taxon>
        <taxon>Melolonthinae</taxon>
        <taxon>Holotrichia</taxon>
    </lineage>
</organism>
<name>A0ACB9SXH5_HOLOL</name>
<keyword evidence="2" id="KW-1185">Reference proteome</keyword>
<sequence length="4089" mass="467479">MIIWHEHDLEVESIIVKRQGEDSELELVSDDEYNESFQMRRIELAEVVNEGEILEITIDYIGKLNEENQGFYRAKYDDEDGEHWYGTTQFEAAYARRAFPCYDEPALKAKFTIRIVLPEGYNSISNTYLDENVEVEGKSMDIFKETVEMSTYLVAFVVSQFESAGEESNQNVYGEPRFINEGRGEYARTTGIATLNQLQVYTGIDYHLEKIDQVAIGDAYFTFGAMENWGLVTYRARSLFYKEDVNTAPEKESIATIIAHEYAHQWFGNLVSPAWWQHIWLNEGFATYLESYIGNIVEPNMGIMSRYILNNNQRAMEYEGSSTSRPMEEDIDDPKTIMSLFDRIAYQKSGSVIRMMEHFLTTDIFQRGLNVYLNTREFQAAVPDDLWSALQSVVDDRNPTILGEDTVAGIMESWISQAGYPVVTVTRTEDGGIDLAQERFYLTTITDNSIWSIPINYVTSRQNLNTGFASTAITSWLKEATGSIDVELAEDEWIILNKQGIGYYRVDYDDTTWQLITDYLNSDDYANIPATSRSQLIDDIMNLAKAGRATYNQVFDLLNYLEKETDYIPLYTYLRELDFLDKYLMASEEHYNIFKLFVRNSLAAAYEDLETGEASHTMTLKRNRVLNWLCKMGHGDCLESLHTELAKTEAVDPDMQTLVYCGGLMTDENTEEKWNFLFNRFQNDSIESTERSRILNALGCTTSETQLNAWLDIITGIDEESSINNGDRMTAISATINAHKFGFDTTFQYILDNFDALETRLTVNQVSTILSALANKLTTIDQYRKMEDFYNSLSEALQAQHGAAFDRALVIIERNIADAALFIPEIHEWLEKYLGVEDAEFGYRLPTNTKPINYLITLEPEFEDFTFIGNVVIVVEVLSHTRTIIWHEVDLEVESIVVKRQGDDSELEIVSDDEYDETFQMRRIELAKIVYEGEILEITIDYVGKLNEENQGFYRAKYDDEDGEHWYGTTQFEAAYARRAFPCYDEPALKAKFTIRIVLPEGYNSISNTYLDENVEVEGKRIDVFKETVEMSTYLVAFVVSQFEAAGEESNQNVYGEPRFINEGRGEYARTTGIATLNQLQVFTGIDYHLEKIDQVAIGDAYFTFGAMENWGLVTYRATSLFYKDDVNTAPEKESIATVIAHEYAHQWFGNLVSPAWWQHIWLNEGFATYLASYIGNIVEPNMGIMSRYILNNNQRAMEYEGSSASRPMEEDIEDPKTIMSLFDRIAYQKSGSVIRMMEHFLTTDIFQRGLNVYLNTREFQAAVPDDLWSALQSVVDDRNPSILGEDTVAGIMESWISQAGYPVVTVTRTEDGGIDLAQERFYLTTITDNSIWSIPINYVTSRQNLNTDFASTAVTSWLKEATGSIDVELAEDEWIILNKQGIGYYRVDYDDTTWQLITDYLNSDDYANIPATSRSQLIDDIMNLAKAGRATYTQLFVRNSLAAAYEDLETGAASHTMTLKRNRVLNWLCKMGHSDCLESLHTELAKTEAVDPDMQTLVYCGGLMTDENTEEKWNFLFNRFQNDSIESTERARILNALGCTTSETQLNAWLDIITGIDEESTINDGDRMTAISATINAHKFGFETTLQYIFDNFAALQAHLTVNQVSTILSALSNKLTTRDQYRKMEDFYNSLSEALQAQYGAAFTSALRIIEGNIADAALIIPEIHTWLEEYSPAKDEEFGYRLPTNTKPISYVVTLEPEFEGFSFIGNVIIVVEVLSRTRTIMWHEYDLEIDSIEVRRQGVIAPIPLASDDEYDETFQMRKIVLAEDVYANDILEITIDYVGKLNEENEGFYRAKYDDEDGEHWYGTTQFAAVYARRAFPCYDEPALKAKFTIRIVLPDGYNSISNTYLNERVVVDGKRMDIFRETVEMSTYLVAFVVSQFEAAGEESKQNVYGEPRFINEGRGDYARATGIETLNQLQLYTGIDYHLEKIDQVAIGDAYFTFGAMENWGLVTYRARLLFYKDDVNTAAEKESIATIIAHEYAHQWFGNLVSPAWWQHVWLNEGFATYLESYIGNIVEPNMGIMSRYILNNNQRAMEYEGSSTSRPMEENVDNPDTIMSLFDRIAYQKCIWVCYKNDGAFPYNGYFPKRTQRLFKSREFQAAVPDDLWSALQSVVDDRNPTLLGDDTVAGIMESWISQAGYPVVTVTRTEDGGIGLAQRRFHLTITNDNSIWSIPINYVTSRQNLNTDFTSTRITSWLKEATGSIDVELAEDEWIILNKQGIGYYRVDYDDTTWQLITDYLNSDDYANIPATSRSQLIDDIMNLAKAGRATYNQVFDLLNYLEKETDYIPLYTYLRELDFLDKYLMASEEHYNIFKLFVRNSLAAAYEDLETGAASHTVTLKRNRVLNWLCKMGHSDCLESLHTELAKTEAMDPDMQTLVYCGGLMTDENTEEKWNFLFNRFQDDSIESTERARILNALGCTTSETQLNAWLDIITGVDEESTIEVGDSMTALNATINAHKFGFDTTLQYILDNFDALETNDIRSISPINDGSYRLPNDTIPIHYDVLLEPDFEAFTFEGRVMITVLVVEETDTITLHANELTIHTVDVFAPVNNASTPNVTSAVEDPEHHFYIISLEEPVEINEELEVVITFTGILNDDNRGFYRAKYEEHGEENALALTSAIFSGDVKIAPNCLVRFFKLGVITGTGLIDSSSFPGVPLSRLALSEHDDASVAGEGGGVTEREVDGRNRWFGTTQFESTSARQAFPCYDEPALKARFTIRFIREEPYHAISNMDPVDGSPFYQGDGKWMDVFQESVPMSTYLVAFVVSEMSSTGREGNQAVYAAPAHIADGRGEYARATGIATLAAIQDFTGVEYSLSKLDQVAIPDDFFMADAMENWGLVTYRESYILYKEGVTTSAEKQRIAGVISHELGHQWFGNIVSPLWWTYIWLNEGFATYFEHYATDEVDPEMRMMDQYVLLVNQYAMDNDGLTTTRPMSQYAETPTEIGGYSIELLTQKTRFFVERDQPVTPDNQVWIVPINYYNDDPENNVTDTKAAYWLTQAQATTDIDLGENEWFILNKQAIGYYRVNYSEELWRLNIAHLNSDDYDNIHPAARAQMINDAFNLARSGQLNYRILTNLLAYIERETDYVPLYNFFDVLNYLHKYLVNIGDRYEIFKRVVWQFLDRAYQTIRDDPAPEHTVKLNKIDVYTWLCRLGHRGCLEEMNALLTNKNITSPDEQAIVYCGGLMTDKNSEANWQYIFDRYMGNEAESSEKSRLLSALGCSGSGTQLEKWLGIIFGLNDDYTNTGFNIITAFTAILNAGRFGLYTAFYYVLDHFREIQRRQMQNLYNNLPPILQAQHGAAFTTALGIIDSNIADADLNLPRILNWLNGFNSEYANFDYRLPTNTKPISYVVTLEPEFVEFSFVGNVTIVVEVLRRTRVIIWHEFDLEVESIIVKRQGEDAELELYSDDEYSERFQMRRIELAKVVHEGEILEITINYVGKLNEENQGFYRAKYDDEDGEQDGKRMDIFRETVEMSTYLVAFVVSQFEPAGEESKQNVYGEPRFINEGRVDYARTTGIETLKQLQLYTGIDYHLEKIDQVAIGDAYFTFGAMANWGLVTYRASLLSYKDHVNIAPEKESIATLIAHAYAHQWFGNLVSPAWWQHIWLNEGFATYLESYIADIVEPNIGIMSRYILNNNQRAMEYEGSSASRPMEQNVDDPTTIMSLFDRIAYQKSGSVIRMMEHFLTTDIFQRGLNVYLKEFQAAVPDDLWSALQSVVDERNPTLLGDDTVAGIMKSWISQAGYPVVTVSRTDDGGIDLSQRRFHVNYDSYYVWSIPINYVTSRQNLSTGFESTAITYWLKERTGSIEVELAEDEWIILNKQGIGYYRVAYDYTTWKLITDYLNSDDYANIPATSRSQLIDDIMNLAKADSACYTQVFNFLNYLEKETDYIPLYTYLRELDFLDKYLMASDKHYDIFKLFVRSSLAAAYEDVKTGAASHTMTLKRNIVLNWLCKMGHADCLESLHSELAKTEAMDPDMQTLVYCGGLMTDENTEEKWNFLFNRFQNDSIESTERARILNALGCTTSETQLNAWLDIIAGVDEESTIEVGDSMTALNGTINAHKFGFDTTFQYILDNFDALDTK</sequence>
<evidence type="ECO:0000313" key="1">
    <source>
        <dbReference type="EMBL" id="KAI4459114.1"/>
    </source>
</evidence>
<keyword evidence="1" id="KW-0482">Metalloprotease</keyword>
<comment type="caution">
    <text evidence="1">The sequence shown here is derived from an EMBL/GenBank/DDBJ whole genome shotgun (WGS) entry which is preliminary data.</text>
</comment>
<keyword evidence="1" id="KW-0645">Protease</keyword>
<evidence type="ECO:0000313" key="2">
    <source>
        <dbReference type="Proteomes" id="UP001056778"/>
    </source>
</evidence>
<dbReference type="Proteomes" id="UP001056778">
    <property type="component" value="Chromosome 6"/>
</dbReference>
<protein>
    <submittedName>
        <fullName evidence="1">Protease m1 zinc metalloprotease</fullName>
    </submittedName>
</protein>
<keyword evidence="1" id="KW-0378">Hydrolase</keyword>
<reference evidence="1" key="1">
    <citation type="submission" date="2022-04" db="EMBL/GenBank/DDBJ databases">
        <title>Chromosome-scale genome assembly of Holotrichia oblita Faldermann.</title>
        <authorList>
            <person name="Rongchong L."/>
        </authorList>
    </citation>
    <scope>NUCLEOTIDE SEQUENCE</scope>
    <source>
        <strain evidence="1">81SQS9</strain>
    </source>
</reference>
<dbReference type="EMBL" id="CM043020">
    <property type="protein sequence ID" value="KAI4459114.1"/>
    <property type="molecule type" value="Genomic_DNA"/>
</dbReference>
<accession>A0ACB9SXH5</accession>
<gene>
    <name evidence="1" type="ORF">MML48_6g00014762</name>
</gene>
<proteinExistence type="predicted"/>